<evidence type="ECO:0000256" key="1">
    <source>
        <dbReference type="ARBA" id="ARBA00009437"/>
    </source>
</evidence>
<dbReference type="PRINTS" id="PR00039">
    <property type="entry name" value="HTHLYSR"/>
</dbReference>
<dbReference type="InterPro" id="IPR050176">
    <property type="entry name" value="LTTR"/>
</dbReference>
<comment type="similarity">
    <text evidence="1">Belongs to the LysR transcriptional regulatory family.</text>
</comment>
<dbReference type="EMBL" id="BLJN01000006">
    <property type="protein sequence ID" value="GFE83568.1"/>
    <property type="molecule type" value="Genomic_DNA"/>
</dbReference>
<feature type="domain" description="HTH lysR-type" evidence="5">
    <location>
        <begin position="1"/>
        <end position="58"/>
    </location>
</feature>
<evidence type="ECO:0000313" key="7">
    <source>
        <dbReference type="Proteomes" id="UP000445000"/>
    </source>
</evidence>
<keyword evidence="2" id="KW-0805">Transcription regulation</keyword>
<dbReference type="FunFam" id="1.10.10.10:FF:000001">
    <property type="entry name" value="LysR family transcriptional regulator"/>
    <property type="match status" value="1"/>
</dbReference>
<dbReference type="CDD" id="cd05466">
    <property type="entry name" value="PBP2_LTTR_substrate"/>
    <property type="match status" value="1"/>
</dbReference>
<accession>A0A829YLG9</accession>
<organism evidence="6 7">
    <name type="scientific">Steroidobacter agaridevorans</name>
    <dbReference type="NCBI Taxonomy" id="2695856"/>
    <lineage>
        <taxon>Bacteria</taxon>
        <taxon>Pseudomonadati</taxon>
        <taxon>Pseudomonadota</taxon>
        <taxon>Gammaproteobacteria</taxon>
        <taxon>Steroidobacterales</taxon>
        <taxon>Steroidobacteraceae</taxon>
        <taxon>Steroidobacter</taxon>
    </lineage>
</organism>
<proteinExistence type="inferred from homology"/>
<dbReference type="Gene3D" id="3.40.190.10">
    <property type="entry name" value="Periplasmic binding protein-like II"/>
    <property type="match status" value="1"/>
</dbReference>
<protein>
    <submittedName>
        <fullName evidence="6">Transcriptional regulator</fullName>
    </submittedName>
</protein>
<evidence type="ECO:0000259" key="5">
    <source>
        <dbReference type="PROSITE" id="PS50931"/>
    </source>
</evidence>
<dbReference type="Proteomes" id="UP000445000">
    <property type="component" value="Unassembled WGS sequence"/>
</dbReference>
<name>A0A829YLG9_9GAMM</name>
<keyword evidence="3" id="KW-0238">DNA-binding</keyword>
<dbReference type="GO" id="GO:0003677">
    <property type="term" value="F:DNA binding"/>
    <property type="evidence" value="ECO:0007669"/>
    <property type="project" value="UniProtKB-KW"/>
</dbReference>
<dbReference type="AlphaFoldDB" id="A0A829YLG9"/>
<dbReference type="InterPro" id="IPR036388">
    <property type="entry name" value="WH-like_DNA-bd_sf"/>
</dbReference>
<dbReference type="RefSeq" id="WP_161815174.1">
    <property type="nucleotide sequence ID" value="NZ_BLJN01000006.1"/>
</dbReference>
<dbReference type="SUPFAM" id="SSF53850">
    <property type="entry name" value="Periplasmic binding protein-like II"/>
    <property type="match status" value="1"/>
</dbReference>
<evidence type="ECO:0000256" key="3">
    <source>
        <dbReference type="ARBA" id="ARBA00023125"/>
    </source>
</evidence>
<dbReference type="Pfam" id="PF00126">
    <property type="entry name" value="HTH_1"/>
    <property type="match status" value="1"/>
</dbReference>
<dbReference type="InterPro" id="IPR036390">
    <property type="entry name" value="WH_DNA-bd_sf"/>
</dbReference>
<comment type="caution">
    <text evidence="6">The sequence shown here is derived from an EMBL/GenBank/DDBJ whole genome shotgun (WGS) entry which is preliminary data.</text>
</comment>
<evidence type="ECO:0000313" key="6">
    <source>
        <dbReference type="EMBL" id="GFE83568.1"/>
    </source>
</evidence>
<dbReference type="PANTHER" id="PTHR30579">
    <property type="entry name" value="TRANSCRIPTIONAL REGULATOR"/>
    <property type="match status" value="1"/>
</dbReference>
<keyword evidence="4" id="KW-0804">Transcription</keyword>
<sequence length="286" mass="31446">MDTELARTFLVVVAAGSFVDAAQKLHITQSTVSARIQRLEELLGAELFTRNKSGTTLTPAGQQFQRHAASLTRIVEQARQEIGVVSGFRATINIGGRIGLWEDLLLRWIPSFAAAAPDVAVRAIVGFEEDLMQGLIEGRIDAAVMYTPQARPGLKVELLLEEQLVMVSTRRNAASVPESDYIYVDWGAEFFGHHSLAFPNFSGARLAANVGWLGLQHLLAAGGTGYFPIRLIRESEARGALHRVEHTPEFRIQAYLCFSNKIESTALELALATIRRAAREADLARH</sequence>
<dbReference type="GO" id="GO:0003700">
    <property type="term" value="F:DNA-binding transcription factor activity"/>
    <property type="evidence" value="ECO:0007669"/>
    <property type="project" value="InterPro"/>
</dbReference>
<evidence type="ECO:0000256" key="4">
    <source>
        <dbReference type="ARBA" id="ARBA00023163"/>
    </source>
</evidence>
<dbReference type="InterPro" id="IPR005119">
    <property type="entry name" value="LysR_subst-bd"/>
</dbReference>
<dbReference type="SUPFAM" id="SSF46785">
    <property type="entry name" value="Winged helix' DNA-binding domain"/>
    <property type="match status" value="1"/>
</dbReference>
<keyword evidence="7" id="KW-1185">Reference proteome</keyword>
<dbReference type="PROSITE" id="PS50931">
    <property type="entry name" value="HTH_LYSR"/>
    <property type="match status" value="1"/>
</dbReference>
<reference evidence="7" key="1">
    <citation type="submission" date="2020-01" db="EMBL/GenBank/DDBJ databases">
        <title>'Steroidobacter agaridevorans' sp. nov., agar-degrading bacteria isolated from rhizosphere soils.</title>
        <authorList>
            <person name="Ikenaga M."/>
            <person name="Kataoka M."/>
            <person name="Murouchi A."/>
            <person name="Katsuragi S."/>
            <person name="Sakai M."/>
        </authorList>
    </citation>
    <scope>NUCLEOTIDE SEQUENCE [LARGE SCALE GENOMIC DNA]</scope>
    <source>
        <strain evidence="7">YU21-B</strain>
    </source>
</reference>
<gene>
    <name evidence="6" type="ORF">GCM10011487_55680</name>
</gene>
<dbReference type="Gene3D" id="1.10.10.10">
    <property type="entry name" value="Winged helix-like DNA-binding domain superfamily/Winged helix DNA-binding domain"/>
    <property type="match status" value="1"/>
</dbReference>
<evidence type="ECO:0000256" key="2">
    <source>
        <dbReference type="ARBA" id="ARBA00023015"/>
    </source>
</evidence>
<dbReference type="InterPro" id="IPR000847">
    <property type="entry name" value="LysR_HTH_N"/>
</dbReference>
<dbReference type="Pfam" id="PF03466">
    <property type="entry name" value="LysR_substrate"/>
    <property type="match status" value="1"/>
</dbReference>